<organism evidence="2 3">
    <name type="scientific">Thermomonas aquatica</name>
    <dbReference type="NCBI Taxonomy" id="2202149"/>
    <lineage>
        <taxon>Bacteria</taxon>
        <taxon>Pseudomonadati</taxon>
        <taxon>Pseudomonadota</taxon>
        <taxon>Gammaproteobacteria</taxon>
        <taxon>Lysobacterales</taxon>
        <taxon>Lysobacteraceae</taxon>
        <taxon>Thermomonas</taxon>
    </lineage>
</organism>
<dbReference type="Pfam" id="PF01674">
    <property type="entry name" value="Lipase_2"/>
    <property type="match status" value="1"/>
</dbReference>
<evidence type="ECO:0000256" key="1">
    <source>
        <dbReference type="SAM" id="SignalP"/>
    </source>
</evidence>
<dbReference type="SUPFAM" id="SSF53474">
    <property type="entry name" value="alpha/beta-Hydrolases"/>
    <property type="match status" value="1"/>
</dbReference>
<dbReference type="Proteomes" id="UP000308149">
    <property type="component" value="Chromosome"/>
</dbReference>
<dbReference type="InterPro" id="IPR029058">
    <property type="entry name" value="AB_hydrolase_fold"/>
</dbReference>
<accession>A0A5B7ZR31</accession>
<proteinExistence type="predicted"/>
<keyword evidence="3" id="KW-1185">Reference proteome</keyword>
<dbReference type="RefSeq" id="WP_139715140.1">
    <property type="nucleotide sequence ID" value="NZ_CP040871.1"/>
</dbReference>
<dbReference type="PANTHER" id="PTHR32015:SF1">
    <property type="entry name" value="LIPASE"/>
    <property type="match status" value="1"/>
</dbReference>
<feature type="chain" id="PRO_5023087029" evidence="1">
    <location>
        <begin position="23"/>
        <end position="365"/>
    </location>
</feature>
<name>A0A5B7ZR31_9GAMM</name>
<dbReference type="Gene3D" id="3.40.50.1820">
    <property type="entry name" value="alpha/beta hydrolase"/>
    <property type="match status" value="1"/>
</dbReference>
<dbReference type="GO" id="GO:0016042">
    <property type="term" value="P:lipid catabolic process"/>
    <property type="evidence" value="ECO:0007669"/>
    <property type="project" value="InterPro"/>
</dbReference>
<keyword evidence="1" id="KW-0732">Signal</keyword>
<dbReference type="AlphaFoldDB" id="A0A5B7ZR31"/>
<protein>
    <submittedName>
        <fullName evidence="2">Lipase</fullName>
    </submittedName>
</protein>
<dbReference type="EMBL" id="CP040871">
    <property type="protein sequence ID" value="QDA56212.1"/>
    <property type="molecule type" value="Genomic_DNA"/>
</dbReference>
<dbReference type="InterPro" id="IPR002918">
    <property type="entry name" value="Lipase_EstA/Esterase_EstB"/>
</dbReference>
<evidence type="ECO:0000313" key="2">
    <source>
        <dbReference type="EMBL" id="QDA56212.1"/>
    </source>
</evidence>
<dbReference type="GO" id="GO:0016298">
    <property type="term" value="F:lipase activity"/>
    <property type="evidence" value="ECO:0007669"/>
    <property type="project" value="TreeGrafter"/>
</dbReference>
<gene>
    <name evidence="2" type="ORF">FHQ07_02200</name>
</gene>
<sequence>MSRRIAAAGLVLAALWIGNAAALECGSNNGYTCTGTQNQYAGGFNPGVGYGGFGGGACTATRTPVVFIHGNGDSAISFDMPPGAVSGYSTPARSQYEELKAAGYNDCELFGVTYLSADERANPQINYHEPYTYNLLKNFIDKVKAYTGKPQVDIVAHSLGSSMALAMIKYKAYQGSVRRFVNIGGGIRGLQTCLYSGYQNPLAQTCNAEAYAYPYDYYTFGLYPSSGVAYYGYNRWTGSGSGSLRTLPASWGAIRFYTITAGLYDQVHCFTSNNAGTCPSGALFNPRSNVIAQVGVGFGSSAYAYDWDWSDGMPYNAGGGDNSRGVGHFRSLANTGLILRNMLTTTCTTGCASGYAGVNGPATNL</sequence>
<dbReference type="PANTHER" id="PTHR32015">
    <property type="entry name" value="FASTING INDUCED LIPASE"/>
    <property type="match status" value="1"/>
</dbReference>
<dbReference type="OrthoDB" id="6033466at2"/>
<feature type="signal peptide" evidence="1">
    <location>
        <begin position="1"/>
        <end position="22"/>
    </location>
</feature>
<dbReference type="KEGG" id="thes:FHQ07_02200"/>
<evidence type="ECO:0000313" key="3">
    <source>
        <dbReference type="Proteomes" id="UP000308149"/>
    </source>
</evidence>
<reference evidence="2 3" key="1">
    <citation type="submission" date="2019-06" db="EMBL/GenBank/DDBJ databases">
        <title>Thermomonas aquatica sp. nov., isolated from an industrial wastewater treatment plant.</title>
        <authorList>
            <person name="Jeon J.H."/>
            <person name="Park D.-S."/>
        </authorList>
    </citation>
    <scope>NUCLEOTIDE SEQUENCE [LARGE SCALE GENOMIC DNA]</scope>
    <source>
        <strain evidence="2 3">SY21</strain>
    </source>
</reference>